<dbReference type="EMBL" id="JASBWT010000009">
    <property type="protein sequence ID" value="KAJ9101779.1"/>
    <property type="molecule type" value="Genomic_DNA"/>
</dbReference>
<accession>A0ACC2VRN4</accession>
<organism evidence="1 2">
    <name type="scientific">Naganishia friedmannii</name>
    <dbReference type="NCBI Taxonomy" id="89922"/>
    <lineage>
        <taxon>Eukaryota</taxon>
        <taxon>Fungi</taxon>
        <taxon>Dikarya</taxon>
        <taxon>Basidiomycota</taxon>
        <taxon>Agaricomycotina</taxon>
        <taxon>Tremellomycetes</taxon>
        <taxon>Filobasidiales</taxon>
        <taxon>Filobasidiaceae</taxon>
        <taxon>Naganishia</taxon>
    </lineage>
</organism>
<comment type="caution">
    <text evidence="1">The sequence shown here is derived from an EMBL/GenBank/DDBJ whole genome shotgun (WGS) entry which is preliminary data.</text>
</comment>
<sequence>MSVSYNDSRAIDGYGELGRAVFWRFVFGFGNDRKQVVPEIQQGASDDVLGSSVVVKMERPTRRLRFYKPEGSDVNSRIDPPAMEPSGPATCVKASRRRWTDSVSAPRSSESGIASQRTSAENGTPVSKGTPETLRTLELNWRDRRRAKLEDITLQRVMGVEEGRDLHQEMTRGVTGRPTTLKSQSLAPQPVELATRPERQQPSRATTEPSLHPGQRIDKVGNESARLKVTVDAPRNRSPRDVPLKDITAAAAATANNTTYQTGAHKARKIVKLVRDARLSVQPTEERTTTAVPLDARVRAADRDASKAQQVPIKTRSALPPKSVPSRQPSSFPSIIQQPPVIAQGSATPRRVSILREACTQQKEDSSKSSSRPSPSFRSMRFSMRNGSNTSILHPISVSPLPAREYPLSSTATLIVYPYEQDLSVTLPSQQQLPEEQSASSRRWPVMSALTASERIDVLDEGNTMRIKSTAKSSAEAKSSRYIRFEERDNWSEADRRRWTLSQLLVDRLKRRTRRATYEFPQGTLHIMCDDPPDIVFYTNIVRLPALHHYRGGKAPDYDPTGDTSALLTASTDMSRICRSRILFSPTRRILKLSTRCGLSNRRRSGEYKSDPANGFASSRHTAATDSFRSRRIIHLPPSSSSSESGTTIDQHLERLYEEQKSLVLQAPSSSRKLPSPDGNQVWQMYELQSLGRFLKLKSTWSGGRS</sequence>
<name>A0ACC2VRN4_9TREE</name>
<dbReference type="Proteomes" id="UP001227268">
    <property type="component" value="Unassembled WGS sequence"/>
</dbReference>
<gene>
    <name evidence="1" type="ORF">QFC21_003118</name>
</gene>
<evidence type="ECO:0000313" key="1">
    <source>
        <dbReference type="EMBL" id="KAJ9101779.1"/>
    </source>
</evidence>
<evidence type="ECO:0000313" key="2">
    <source>
        <dbReference type="Proteomes" id="UP001227268"/>
    </source>
</evidence>
<protein>
    <submittedName>
        <fullName evidence="1">Uncharacterized protein</fullName>
    </submittedName>
</protein>
<reference evidence="1" key="1">
    <citation type="submission" date="2023-04" db="EMBL/GenBank/DDBJ databases">
        <title>Draft Genome sequencing of Naganishia species isolated from polar environments using Oxford Nanopore Technology.</title>
        <authorList>
            <person name="Leo P."/>
            <person name="Venkateswaran K."/>
        </authorList>
    </citation>
    <scope>NUCLEOTIDE SEQUENCE</scope>
    <source>
        <strain evidence="1">MNA-CCFEE 5423</strain>
    </source>
</reference>
<proteinExistence type="predicted"/>
<keyword evidence="2" id="KW-1185">Reference proteome</keyword>